<evidence type="ECO:0000256" key="6">
    <source>
        <dbReference type="ARBA" id="ARBA00023242"/>
    </source>
</evidence>
<dbReference type="Pfam" id="PF12874">
    <property type="entry name" value="zf-met"/>
    <property type="match status" value="1"/>
</dbReference>
<keyword evidence="5" id="KW-0862">Zinc</keyword>
<feature type="domain" description="C2H2-type" evidence="8">
    <location>
        <begin position="12"/>
        <end position="39"/>
    </location>
</feature>
<dbReference type="OMA" id="GHEVDQS"/>
<dbReference type="Pfam" id="PF00096">
    <property type="entry name" value="zf-C2H2"/>
    <property type="match status" value="3"/>
</dbReference>
<feature type="domain" description="C2H2-type" evidence="8">
    <location>
        <begin position="180"/>
        <end position="202"/>
    </location>
</feature>
<gene>
    <name evidence="9" type="ORF">HPLM_LOCUS19910</name>
</gene>
<accession>A0A0N4X6C6</accession>
<protein>
    <submittedName>
        <fullName evidence="11">C2H2-type domain-containing protein</fullName>
    </submittedName>
</protein>
<dbReference type="GO" id="GO:0016607">
    <property type="term" value="C:nuclear speck"/>
    <property type="evidence" value="ECO:0007669"/>
    <property type="project" value="UniProtKB-SubCell"/>
</dbReference>
<evidence type="ECO:0000313" key="11">
    <source>
        <dbReference type="WBParaSite" id="HPLM_0001991801-mRNA-1"/>
    </source>
</evidence>
<dbReference type="InterPro" id="IPR013087">
    <property type="entry name" value="Znf_C2H2_type"/>
</dbReference>
<sequence>MDGSLSEPRAVHQCNICNKIFVSFKGLQQHAVIHTDQKPYQCDICGKSFRFKSNLFEHRSVHTGFTPHSCPYCGKTCRLKGNLKKHLKTHVTSKDELERAWRPFACCKKYNDSNPGIQMMRLETVLKNSEFSLEEIFEQARTIAFEKFDCPMCRSQFFSRAECYDHLEIEHPMARIERPLFCEICLKVFADRKSLEQHESYHKRVHLMIDNNEIEFTDPEILLPESCEFDEEDLQGVPVIH</sequence>
<evidence type="ECO:0000313" key="9">
    <source>
        <dbReference type="EMBL" id="VDO80146.1"/>
    </source>
</evidence>
<keyword evidence="10" id="KW-1185">Reference proteome</keyword>
<evidence type="ECO:0000256" key="5">
    <source>
        <dbReference type="ARBA" id="ARBA00022833"/>
    </source>
</evidence>
<feature type="domain" description="C2H2-type" evidence="8">
    <location>
        <begin position="68"/>
        <end position="95"/>
    </location>
</feature>
<feature type="domain" description="C2H2-type" evidence="8">
    <location>
        <begin position="40"/>
        <end position="67"/>
    </location>
</feature>
<dbReference type="PROSITE" id="PS50157">
    <property type="entry name" value="ZINC_FINGER_C2H2_2"/>
    <property type="match status" value="4"/>
</dbReference>
<name>A0A0N4X6C6_HAEPC</name>
<evidence type="ECO:0000256" key="7">
    <source>
        <dbReference type="PROSITE-ProRule" id="PRU00042"/>
    </source>
</evidence>
<keyword evidence="3" id="KW-0677">Repeat</keyword>
<comment type="subcellular location">
    <subcellularLocation>
        <location evidence="1">Nucleus speckle</location>
    </subcellularLocation>
</comment>
<dbReference type="STRING" id="6290.A0A0N4X6C6"/>
<dbReference type="OrthoDB" id="654211at2759"/>
<evidence type="ECO:0000256" key="3">
    <source>
        <dbReference type="ARBA" id="ARBA00022737"/>
    </source>
</evidence>
<evidence type="ECO:0000259" key="8">
    <source>
        <dbReference type="PROSITE" id="PS50157"/>
    </source>
</evidence>
<dbReference type="SUPFAM" id="SSF57667">
    <property type="entry name" value="beta-beta-alpha zinc fingers"/>
    <property type="match status" value="3"/>
</dbReference>
<dbReference type="FunFam" id="3.30.160.60:FF:000065">
    <property type="entry name" value="B-cell CLL/lymphoma 6, member B"/>
    <property type="match status" value="1"/>
</dbReference>
<dbReference type="PROSITE" id="PS00028">
    <property type="entry name" value="ZINC_FINGER_C2H2_1"/>
    <property type="match status" value="5"/>
</dbReference>
<evidence type="ECO:0000313" key="10">
    <source>
        <dbReference type="Proteomes" id="UP000268014"/>
    </source>
</evidence>
<keyword evidence="4 7" id="KW-0863">Zinc-finger</keyword>
<dbReference type="PANTHER" id="PTHR24379:SF121">
    <property type="entry name" value="C2H2-TYPE DOMAIN-CONTAINING PROTEIN"/>
    <property type="match status" value="1"/>
</dbReference>
<proteinExistence type="predicted"/>
<dbReference type="SMART" id="SM00355">
    <property type="entry name" value="ZnF_C2H2"/>
    <property type="match status" value="5"/>
</dbReference>
<reference evidence="11" key="1">
    <citation type="submission" date="2017-02" db="UniProtKB">
        <authorList>
            <consortium name="WormBaseParasite"/>
        </authorList>
    </citation>
    <scope>IDENTIFICATION</scope>
</reference>
<keyword evidence="6" id="KW-0539">Nucleus</keyword>
<evidence type="ECO:0000256" key="1">
    <source>
        <dbReference type="ARBA" id="ARBA00004324"/>
    </source>
</evidence>
<dbReference type="Gene3D" id="3.30.160.60">
    <property type="entry name" value="Classic Zinc Finger"/>
    <property type="match status" value="4"/>
</dbReference>
<reference evidence="9 10" key="2">
    <citation type="submission" date="2018-11" db="EMBL/GenBank/DDBJ databases">
        <authorList>
            <consortium name="Pathogen Informatics"/>
        </authorList>
    </citation>
    <scope>NUCLEOTIDE SEQUENCE [LARGE SCALE GENOMIC DNA]</scope>
    <source>
        <strain evidence="9 10">MHpl1</strain>
    </source>
</reference>
<dbReference type="WBParaSite" id="HPLM_0001991801-mRNA-1">
    <property type="protein sequence ID" value="HPLM_0001991801-mRNA-1"/>
    <property type="gene ID" value="HPLM_0001991801"/>
</dbReference>
<evidence type="ECO:0000256" key="4">
    <source>
        <dbReference type="ARBA" id="ARBA00022771"/>
    </source>
</evidence>
<dbReference type="AlphaFoldDB" id="A0A0N4X6C6"/>
<dbReference type="EMBL" id="UZAF01021689">
    <property type="protein sequence ID" value="VDO80146.1"/>
    <property type="molecule type" value="Genomic_DNA"/>
</dbReference>
<dbReference type="GO" id="GO:0008270">
    <property type="term" value="F:zinc ion binding"/>
    <property type="evidence" value="ECO:0007669"/>
    <property type="project" value="UniProtKB-KW"/>
</dbReference>
<organism evidence="11">
    <name type="scientific">Haemonchus placei</name>
    <name type="common">Barber's pole worm</name>
    <dbReference type="NCBI Taxonomy" id="6290"/>
    <lineage>
        <taxon>Eukaryota</taxon>
        <taxon>Metazoa</taxon>
        <taxon>Ecdysozoa</taxon>
        <taxon>Nematoda</taxon>
        <taxon>Chromadorea</taxon>
        <taxon>Rhabditida</taxon>
        <taxon>Rhabditina</taxon>
        <taxon>Rhabditomorpha</taxon>
        <taxon>Strongyloidea</taxon>
        <taxon>Trichostrongylidae</taxon>
        <taxon>Haemonchus</taxon>
    </lineage>
</organism>
<keyword evidence="2" id="KW-0479">Metal-binding</keyword>
<dbReference type="Proteomes" id="UP000268014">
    <property type="component" value="Unassembled WGS sequence"/>
</dbReference>
<dbReference type="PANTHER" id="PTHR24379">
    <property type="entry name" value="KRAB AND ZINC FINGER DOMAIN-CONTAINING"/>
    <property type="match status" value="1"/>
</dbReference>
<dbReference type="InterPro" id="IPR036236">
    <property type="entry name" value="Znf_C2H2_sf"/>
</dbReference>
<evidence type="ECO:0000256" key="2">
    <source>
        <dbReference type="ARBA" id="ARBA00022723"/>
    </source>
</evidence>
<dbReference type="FunFam" id="3.30.160.60:FF:002484">
    <property type="entry name" value="Protein CBR-LSY-2"/>
    <property type="match status" value="1"/>
</dbReference>